<name>A0A9X1KV52_9BACT</name>
<feature type="chain" id="PRO_5040985387" evidence="1">
    <location>
        <begin position="19"/>
        <end position="355"/>
    </location>
</feature>
<keyword evidence="4" id="KW-1185">Reference proteome</keyword>
<evidence type="ECO:0000256" key="1">
    <source>
        <dbReference type="SAM" id="SignalP"/>
    </source>
</evidence>
<accession>A0A9X1KV52</accession>
<evidence type="ECO:0000313" key="3">
    <source>
        <dbReference type="EMBL" id="MCA6073415.1"/>
    </source>
</evidence>
<dbReference type="InterPro" id="IPR011050">
    <property type="entry name" value="Pectin_lyase_fold/virulence"/>
</dbReference>
<proteinExistence type="predicted"/>
<keyword evidence="1" id="KW-0732">Signal</keyword>
<dbReference type="SMART" id="SM00710">
    <property type="entry name" value="PbH1"/>
    <property type="match status" value="3"/>
</dbReference>
<gene>
    <name evidence="3" type="ORF">LDX50_00960</name>
</gene>
<dbReference type="Pfam" id="PF13229">
    <property type="entry name" value="Beta_helix"/>
    <property type="match status" value="1"/>
</dbReference>
<feature type="domain" description="Right handed beta helix" evidence="2">
    <location>
        <begin position="136"/>
        <end position="271"/>
    </location>
</feature>
<dbReference type="Proteomes" id="UP001139409">
    <property type="component" value="Unassembled WGS sequence"/>
</dbReference>
<dbReference type="NCBIfam" id="TIGR03804">
    <property type="entry name" value="para_beta_helix"/>
    <property type="match status" value="1"/>
</dbReference>
<evidence type="ECO:0000259" key="2">
    <source>
        <dbReference type="Pfam" id="PF13229"/>
    </source>
</evidence>
<protein>
    <submittedName>
        <fullName evidence="3">Right-handed parallel beta-helix repeat-containing protein</fullName>
    </submittedName>
</protein>
<comment type="caution">
    <text evidence="3">The sequence shown here is derived from an EMBL/GenBank/DDBJ whole genome shotgun (WGS) entry which is preliminary data.</text>
</comment>
<dbReference type="InterPro" id="IPR006626">
    <property type="entry name" value="PbH1"/>
</dbReference>
<dbReference type="InterPro" id="IPR039448">
    <property type="entry name" value="Beta_helix"/>
</dbReference>
<dbReference type="AlphaFoldDB" id="A0A9X1KV52"/>
<organism evidence="3 4">
    <name type="scientific">Fulvivirga sedimenti</name>
    <dbReference type="NCBI Taxonomy" id="2879465"/>
    <lineage>
        <taxon>Bacteria</taxon>
        <taxon>Pseudomonadati</taxon>
        <taxon>Bacteroidota</taxon>
        <taxon>Cytophagia</taxon>
        <taxon>Cytophagales</taxon>
        <taxon>Fulvivirgaceae</taxon>
        <taxon>Fulvivirga</taxon>
    </lineage>
</organism>
<reference evidence="3" key="1">
    <citation type="submission" date="2021-09" db="EMBL/GenBank/DDBJ databases">
        <title>Fulvivirga sp. isolated from coastal sediment.</title>
        <authorList>
            <person name="Yu H."/>
        </authorList>
    </citation>
    <scope>NUCLEOTIDE SEQUENCE</scope>
    <source>
        <strain evidence="3">1062</strain>
    </source>
</reference>
<feature type="signal peptide" evidence="1">
    <location>
        <begin position="1"/>
        <end position="18"/>
    </location>
</feature>
<sequence>MRSILIYILLLSSFALHAQDRKTIVYDGSDLKTFFNELKDNSIVIFKNEEIIYEETLIVEGKTNIEFQFNGFTIKSVTNGENATPSDPVYKNRWPRNRAHFVIKNSDSIIVRDLRIVGPNINGGVKEEAYVKELEAQHALELRNTSYIQITDCAFSQIYGDGIYITGTSENIDITKSIIEKNGRQGIAITNGSNISIRENQISMIRRSHIDLEPNNDGEIVSNVLIENNEFGRQRLNWVAAASSKGVVRNVTVKNNMVNSAGNIWIGNKSNKHMQGPYIFDTNTSTKIYGTNNGGIWRLIRVDGFKAVANNIMAQANRRMFLIYATDSENIELGENEVPNGRNQYKTYFGKGANK</sequence>
<dbReference type="InterPro" id="IPR022441">
    <property type="entry name" value="Para_beta_helix_rpt-2"/>
</dbReference>
<dbReference type="EMBL" id="JAIXNE010000001">
    <property type="protein sequence ID" value="MCA6073415.1"/>
    <property type="molecule type" value="Genomic_DNA"/>
</dbReference>
<dbReference type="RefSeq" id="WP_225696532.1">
    <property type="nucleotide sequence ID" value="NZ_JAIXNE010000001.1"/>
</dbReference>
<evidence type="ECO:0000313" key="4">
    <source>
        <dbReference type="Proteomes" id="UP001139409"/>
    </source>
</evidence>
<dbReference type="Gene3D" id="2.160.20.10">
    <property type="entry name" value="Single-stranded right-handed beta-helix, Pectin lyase-like"/>
    <property type="match status" value="1"/>
</dbReference>
<dbReference type="SUPFAM" id="SSF51126">
    <property type="entry name" value="Pectin lyase-like"/>
    <property type="match status" value="1"/>
</dbReference>
<dbReference type="InterPro" id="IPR012334">
    <property type="entry name" value="Pectin_lyas_fold"/>
</dbReference>